<proteinExistence type="predicted"/>
<dbReference type="AlphaFoldDB" id="J3P545"/>
<reference evidence="2" key="3">
    <citation type="submission" date="2010-09" db="EMBL/GenBank/DDBJ databases">
        <title>Annotation of Gaeumannomyces graminis var. tritici R3-111a-1.</title>
        <authorList>
            <consortium name="The Broad Institute Genome Sequencing Platform"/>
            <person name="Ma L.-J."/>
            <person name="Dead R."/>
            <person name="Young S.K."/>
            <person name="Zeng Q."/>
            <person name="Gargeya S."/>
            <person name="Fitzgerald M."/>
            <person name="Haas B."/>
            <person name="Abouelleil A."/>
            <person name="Alvarado L."/>
            <person name="Arachchi H.M."/>
            <person name="Berlin A."/>
            <person name="Brown A."/>
            <person name="Chapman S.B."/>
            <person name="Chen Z."/>
            <person name="Dunbar C."/>
            <person name="Freedman E."/>
            <person name="Gearin G."/>
            <person name="Gellesch M."/>
            <person name="Goldberg J."/>
            <person name="Griggs A."/>
            <person name="Gujja S."/>
            <person name="Heiman D."/>
            <person name="Howarth C."/>
            <person name="Larson L."/>
            <person name="Lui A."/>
            <person name="MacDonald P.J.P."/>
            <person name="Mehta T."/>
            <person name="Montmayeur A."/>
            <person name="Murphy C."/>
            <person name="Neiman D."/>
            <person name="Pearson M."/>
            <person name="Priest M."/>
            <person name="Roberts A."/>
            <person name="Saif S."/>
            <person name="Shea T."/>
            <person name="Shenoy N."/>
            <person name="Sisk P."/>
            <person name="Stolte C."/>
            <person name="Sykes S."/>
            <person name="Yandava C."/>
            <person name="Wortman J."/>
            <person name="Nusbaum C."/>
            <person name="Birren B."/>
        </authorList>
    </citation>
    <scope>NUCLEOTIDE SEQUENCE</scope>
    <source>
        <strain evidence="2">R3-111a-1</strain>
    </source>
</reference>
<evidence type="ECO:0000313" key="4">
    <source>
        <dbReference type="Proteomes" id="UP000006039"/>
    </source>
</evidence>
<evidence type="ECO:0000313" key="3">
    <source>
        <dbReference type="EnsemblFungi" id="EJT74793"/>
    </source>
</evidence>
<organism evidence="2">
    <name type="scientific">Gaeumannomyces tritici (strain R3-111a-1)</name>
    <name type="common">Wheat and barley take-all root rot fungus</name>
    <name type="synonym">Gaeumannomyces graminis var. tritici</name>
    <dbReference type="NCBI Taxonomy" id="644352"/>
    <lineage>
        <taxon>Eukaryota</taxon>
        <taxon>Fungi</taxon>
        <taxon>Dikarya</taxon>
        <taxon>Ascomycota</taxon>
        <taxon>Pezizomycotina</taxon>
        <taxon>Sordariomycetes</taxon>
        <taxon>Sordariomycetidae</taxon>
        <taxon>Magnaporthales</taxon>
        <taxon>Magnaporthaceae</taxon>
        <taxon>Gaeumannomyces</taxon>
    </lineage>
</organism>
<keyword evidence="4" id="KW-1185">Reference proteome</keyword>
<dbReference type="HOGENOM" id="CLU_1049898_0_0_1"/>
<accession>J3P545</accession>
<feature type="region of interest" description="Disordered" evidence="1">
    <location>
        <begin position="72"/>
        <end position="168"/>
    </location>
</feature>
<protein>
    <submittedName>
        <fullName evidence="2 3">Uncharacterized protein</fullName>
    </submittedName>
</protein>
<evidence type="ECO:0000256" key="1">
    <source>
        <dbReference type="SAM" id="MobiDB-lite"/>
    </source>
</evidence>
<evidence type="ECO:0000313" key="2">
    <source>
        <dbReference type="EMBL" id="EJT74793.1"/>
    </source>
</evidence>
<feature type="compositionally biased region" description="Basic and acidic residues" evidence="1">
    <location>
        <begin position="149"/>
        <end position="164"/>
    </location>
</feature>
<dbReference type="GeneID" id="20349089"/>
<feature type="compositionally biased region" description="Polar residues" evidence="1">
    <location>
        <begin position="187"/>
        <end position="202"/>
    </location>
</feature>
<dbReference type="VEuPathDB" id="FungiDB:GGTG_08631"/>
<sequence length="265" mass="28452">MDPSQDPSKNPRALIVTPEDVANVEMLEEAARKPLPRLDDVDPLVEDNVVLEDGLAAVEPLQKLVVLDDGLGGRPYIRARSPGSESSGNEWVDEHDVLWGDAAMEERRRARRRRQRRAAGEKPAQAAGSGAAAAAAGGAAAAAAAAARPKPEPKPQREPRDDWRFLPPPVIGRAYAEEQRLARDAWESQNGRRGFSMPSTATGEPIVGFAIPLPPPLGQQPEDEVDEFISGELVLKRARYTTTTADATLSASSSFVNISSRPVAG</sequence>
<reference evidence="3" key="4">
    <citation type="journal article" date="2015" name="G3 (Bethesda)">
        <title>Genome sequences of three phytopathogenic species of the Magnaporthaceae family of fungi.</title>
        <authorList>
            <person name="Okagaki L.H."/>
            <person name="Nunes C.C."/>
            <person name="Sailsbery J."/>
            <person name="Clay B."/>
            <person name="Brown D."/>
            <person name="John T."/>
            <person name="Oh Y."/>
            <person name="Young N."/>
            <person name="Fitzgerald M."/>
            <person name="Haas B.J."/>
            <person name="Zeng Q."/>
            <person name="Young S."/>
            <person name="Adiconis X."/>
            <person name="Fan L."/>
            <person name="Levin J.Z."/>
            <person name="Mitchell T.K."/>
            <person name="Okubara P.A."/>
            <person name="Farman M.L."/>
            <person name="Kohn L.M."/>
            <person name="Birren B."/>
            <person name="Ma L.-J."/>
            <person name="Dean R.A."/>
        </authorList>
    </citation>
    <scope>NUCLEOTIDE SEQUENCE</scope>
    <source>
        <strain evidence="3">R3-111a-1</strain>
    </source>
</reference>
<feature type="compositionally biased region" description="Low complexity" evidence="1">
    <location>
        <begin position="124"/>
        <end position="148"/>
    </location>
</feature>
<feature type="compositionally biased region" description="Basic and acidic residues" evidence="1">
    <location>
        <begin position="92"/>
        <end position="108"/>
    </location>
</feature>
<reference evidence="2" key="2">
    <citation type="submission" date="2010-07" db="EMBL/GenBank/DDBJ databases">
        <authorList>
            <consortium name="The Broad Institute Genome Sequencing Platform"/>
            <consortium name="Broad Institute Genome Sequencing Center for Infectious Disease"/>
            <person name="Ma L.-J."/>
            <person name="Dead R."/>
            <person name="Young S."/>
            <person name="Zeng Q."/>
            <person name="Koehrsen M."/>
            <person name="Alvarado L."/>
            <person name="Berlin A."/>
            <person name="Chapman S.B."/>
            <person name="Chen Z."/>
            <person name="Freedman E."/>
            <person name="Gellesch M."/>
            <person name="Goldberg J."/>
            <person name="Griggs A."/>
            <person name="Gujja S."/>
            <person name="Heilman E.R."/>
            <person name="Heiman D."/>
            <person name="Hepburn T."/>
            <person name="Howarth C."/>
            <person name="Jen D."/>
            <person name="Larson L."/>
            <person name="Mehta T."/>
            <person name="Neiman D."/>
            <person name="Pearson M."/>
            <person name="Roberts A."/>
            <person name="Saif S."/>
            <person name="Shea T."/>
            <person name="Shenoy N."/>
            <person name="Sisk P."/>
            <person name="Stolte C."/>
            <person name="Sykes S."/>
            <person name="Walk T."/>
            <person name="White J."/>
            <person name="Yandava C."/>
            <person name="Haas B."/>
            <person name="Nusbaum C."/>
            <person name="Birren B."/>
        </authorList>
    </citation>
    <scope>NUCLEOTIDE SEQUENCE</scope>
    <source>
        <strain evidence="2">R3-111a-1</strain>
    </source>
</reference>
<dbReference type="Proteomes" id="UP000006039">
    <property type="component" value="Unassembled WGS sequence"/>
</dbReference>
<dbReference type="RefSeq" id="XP_009224737.1">
    <property type="nucleotide sequence ID" value="XM_009226473.1"/>
</dbReference>
<gene>
    <name evidence="3" type="primary">20349089</name>
    <name evidence="2" type="ORF">GGTG_08631</name>
</gene>
<reference evidence="4" key="1">
    <citation type="submission" date="2010-07" db="EMBL/GenBank/DDBJ databases">
        <title>The genome sequence of Gaeumannomyces graminis var. tritici strain R3-111a-1.</title>
        <authorList>
            <consortium name="The Broad Institute Genome Sequencing Platform"/>
            <person name="Ma L.-J."/>
            <person name="Dead R."/>
            <person name="Young S."/>
            <person name="Zeng Q."/>
            <person name="Koehrsen M."/>
            <person name="Alvarado L."/>
            <person name="Berlin A."/>
            <person name="Chapman S.B."/>
            <person name="Chen Z."/>
            <person name="Freedman E."/>
            <person name="Gellesch M."/>
            <person name="Goldberg J."/>
            <person name="Griggs A."/>
            <person name="Gujja S."/>
            <person name="Heilman E.R."/>
            <person name="Heiman D."/>
            <person name="Hepburn T."/>
            <person name="Howarth C."/>
            <person name="Jen D."/>
            <person name="Larson L."/>
            <person name="Mehta T."/>
            <person name="Neiman D."/>
            <person name="Pearson M."/>
            <person name="Roberts A."/>
            <person name="Saif S."/>
            <person name="Shea T."/>
            <person name="Shenoy N."/>
            <person name="Sisk P."/>
            <person name="Stolte C."/>
            <person name="Sykes S."/>
            <person name="Walk T."/>
            <person name="White J."/>
            <person name="Yandava C."/>
            <person name="Haas B."/>
            <person name="Nusbaum C."/>
            <person name="Birren B."/>
        </authorList>
    </citation>
    <scope>NUCLEOTIDE SEQUENCE [LARGE SCALE GENOMIC DNA]</scope>
    <source>
        <strain evidence="4">R3-111a-1</strain>
    </source>
</reference>
<name>J3P545_GAET3</name>
<feature type="region of interest" description="Disordered" evidence="1">
    <location>
        <begin position="185"/>
        <end position="223"/>
    </location>
</feature>
<dbReference type="EMBL" id="GL385398">
    <property type="protein sequence ID" value="EJT74793.1"/>
    <property type="molecule type" value="Genomic_DNA"/>
</dbReference>
<dbReference type="EnsemblFungi" id="EJT74793">
    <property type="protein sequence ID" value="EJT74793"/>
    <property type="gene ID" value="GGTG_08631"/>
</dbReference>
<reference evidence="3" key="5">
    <citation type="submission" date="2018-04" db="UniProtKB">
        <authorList>
            <consortium name="EnsemblFungi"/>
        </authorList>
    </citation>
    <scope>IDENTIFICATION</scope>
    <source>
        <strain evidence="3">R3-111a-1</strain>
    </source>
</reference>